<name>A0ABW3SF70_9BACL</name>
<organism evidence="1 2">
    <name type="scientific">Paenibacillus timonensis</name>
    <dbReference type="NCBI Taxonomy" id="225915"/>
    <lineage>
        <taxon>Bacteria</taxon>
        <taxon>Bacillati</taxon>
        <taxon>Bacillota</taxon>
        <taxon>Bacilli</taxon>
        <taxon>Bacillales</taxon>
        <taxon>Paenibacillaceae</taxon>
        <taxon>Paenibacillus</taxon>
    </lineage>
</organism>
<keyword evidence="2" id="KW-1185">Reference proteome</keyword>
<evidence type="ECO:0000313" key="2">
    <source>
        <dbReference type="Proteomes" id="UP001597211"/>
    </source>
</evidence>
<protein>
    <submittedName>
        <fullName evidence="1">Uncharacterized protein</fullName>
    </submittedName>
</protein>
<dbReference type="EMBL" id="JBHTKZ010000046">
    <property type="protein sequence ID" value="MFD1183442.1"/>
    <property type="molecule type" value="Genomic_DNA"/>
</dbReference>
<proteinExistence type="predicted"/>
<reference evidence="2" key="1">
    <citation type="journal article" date="2019" name="Int. J. Syst. Evol. Microbiol.">
        <title>The Global Catalogue of Microorganisms (GCM) 10K type strain sequencing project: providing services to taxonomists for standard genome sequencing and annotation.</title>
        <authorList>
            <consortium name="The Broad Institute Genomics Platform"/>
            <consortium name="The Broad Institute Genome Sequencing Center for Infectious Disease"/>
            <person name="Wu L."/>
            <person name="Ma J."/>
        </authorList>
    </citation>
    <scope>NUCLEOTIDE SEQUENCE [LARGE SCALE GENOMIC DNA]</scope>
    <source>
        <strain evidence="2">CCUG 48216</strain>
    </source>
</reference>
<dbReference type="Proteomes" id="UP001597211">
    <property type="component" value="Unassembled WGS sequence"/>
</dbReference>
<dbReference type="RefSeq" id="WP_240270577.1">
    <property type="nucleotide sequence ID" value="NZ_JAKSXN010000050.1"/>
</dbReference>
<accession>A0ABW3SF70</accession>
<gene>
    <name evidence="1" type="ORF">ACFQ2Z_19045</name>
</gene>
<comment type="caution">
    <text evidence="1">The sequence shown here is derived from an EMBL/GenBank/DDBJ whole genome shotgun (WGS) entry which is preliminary data.</text>
</comment>
<sequence length="65" mass="7096">MKSLVLQKANADPLKVNAGGRTAWIVNQDSEYQGLSLAAYLPEGEINPQLRELRSPLCGAMLAQR</sequence>
<evidence type="ECO:0000313" key="1">
    <source>
        <dbReference type="EMBL" id="MFD1183442.1"/>
    </source>
</evidence>